<feature type="transmembrane region" description="Helical" evidence="4">
    <location>
        <begin position="141"/>
        <end position="159"/>
    </location>
</feature>
<comment type="similarity">
    <text evidence="2">Belongs to the major facilitator superfamily. Monocarboxylate porter (TC 2.A.1.13) family.</text>
</comment>
<name>A0A9P6JJ67_9AGAR</name>
<evidence type="ECO:0000256" key="4">
    <source>
        <dbReference type="SAM" id="Phobius"/>
    </source>
</evidence>
<reference evidence="5" key="1">
    <citation type="submission" date="2020-11" db="EMBL/GenBank/DDBJ databases">
        <authorList>
            <consortium name="DOE Joint Genome Institute"/>
            <person name="Ahrendt S."/>
            <person name="Riley R."/>
            <person name="Andreopoulos W."/>
            <person name="Labutti K."/>
            <person name="Pangilinan J."/>
            <person name="Ruiz-Duenas F.J."/>
            <person name="Barrasa J.M."/>
            <person name="Sanchez-Garcia M."/>
            <person name="Camarero S."/>
            <person name="Miyauchi S."/>
            <person name="Serrano A."/>
            <person name="Linde D."/>
            <person name="Babiker R."/>
            <person name="Drula E."/>
            <person name="Ayuso-Fernandez I."/>
            <person name="Pacheco R."/>
            <person name="Padilla G."/>
            <person name="Ferreira P."/>
            <person name="Barriuso J."/>
            <person name="Kellner H."/>
            <person name="Castanera R."/>
            <person name="Alfaro M."/>
            <person name="Ramirez L."/>
            <person name="Pisabarro A.G."/>
            <person name="Kuo A."/>
            <person name="Tritt A."/>
            <person name="Lipzen A."/>
            <person name="He G."/>
            <person name="Yan M."/>
            <person name="Ng V."/>
            <person name="Cullen D."/>
            <person name="Martin F."/>
            <person name="Rosso M.-N."/>
            <person name="Henrissat B."/>
            <person name="Hibbett D."/>
            <person name="Martinez A.T."/>
            <person name="Grigoriev I.V."/>
        </authorList>
    </citation>
    <scope>NUCLEOTIDE SEQUENCE</scope>
    <source>
        <strain evidence="5">CBS 506.95</strain>
    </source>
</reference>
<dbReference type="InterPro" id="IPR050327">
    <property type="entry name" value="Proton-linked_MCT"/>
</dbReference>
<feature type="transmembrane region" description="Helical" evidence="4">
    <location>
        <begin position="311"/>
        <end position="333"/>
    </location>
</feature>
<keyword evidence="4" id="KW-0472">Membrane</keyword>
<dbReference type="EMBL" id="MU157929">
    <property type="protein sequence ID" value="KAF9522962.1"/>
    <property type="molecule type" value="Genomic_DNA"/>
</dbReference>
<evidence type="ECO:0000256" key="1">
    <source>
        <dbReference type="ARBA" id="ARBA00004141"/>
    </source>
</evidence>
<comment type="subcellular location">
    <subcellularLocation>
        <location evidence="1">Membrane</location>
        <topology evidence="1">Multi-pass membrane protein</topology>
    </subcellularLocation>
</comment>
<dbReference type="OrthoDB" id="6499973at2759"/>
<dbReference type="GO" id="GO:0016020">
    <property type="term" value="C:membrane"/>
    <property type="evidence" value="ECO:0007669"/>
    <property type="project" value="UniProtKB-SubCell"/>
</dbReference>
<keyword evidence="4" id="KW-0812">Transmembrane</keyword>
<feature type="non-terminal residue" evidence="5">
    <location>
        <position position="1"/>
    </location>
</feature>
<dbReference type="Proteomes" id="UP000807306">
    <property type="component" value="Unassembled WGS sequence"/>
</dbReference>
<feature type="transmembrane region" description="Helical" evidence="4">
    <location>
        <begin position="237"/>
        <end position="255"/>
    </location>
</feature>
<dbReference type="PANTHER" id="PTHR11360:SF234">
    <property type="entry name" value="MFS-TYPE TRANSPORTER DBAD-RELATED"/>
    <property type="match status" value="1"/>
</dbReference>
<dbReference type="InterPro" id="IPR011701">
    <property type="entry name" value="MFS"/>
</dbReference>
<dbReference type="PANTHER" id="PTHR11360">
    <property type="entry name" value="MONOCARBOXYLATE TRANSPORTER"/>
    <property type="match status" value="1"/>
</dbReference>
<keyword evidence="4" id="KW-1133">Transmembrane helix</keyword>
<feature type="transmembrane region" description="Helical" evidence="4">
    <location>
        <begin position="200"/>
        <end position="217"/>
    </location>
</feature>
<dbReference type="GO" id="GO:0022857">
    <property type="term" value="F:transmembrane transporter activity"/>
    <property type="evidence" value="ECO:0007669"/>
    <property type="project" value="InterPro"/>
</dbReference>
<feature type="transmembrane region" description="Helical" evidence="4">
    <location>
        <begin position="406"/>
        <end position="426"/>
    </location>
</feature>
<evidence type="ECO:0000256" key="2">
    <source>
        <dbReference type="ARBA" id="ARBA00006727"/>
    </source>
</evidence>
<feature type="compositionally biased region" description="Basic and acidic residues" evidence="3">
    <location>
        <begin position="24"/>
        <end position="44"/>
    </location>
</feature>
<accession>A0A9P6JJ67</accession>
<evidence type="ECO:0000313" key="6">
    <source>
        <dbReference type="Proteomes" id="UP000807306"/>
    </source>
</evidence>
<gene>
    <name evidence="5" type="ORF">CPB83DRAFT_878155</name>
</gene>
<comment type="caution">
    <text evidence="5">The sequence shown here is derived from an EMBL/GenBank/DDBJ whole genome shotgun (WGS) entry which is preliminary data.</text>
</comment>
<feature type="transmembrane region" description="Helical" evidence="4">
    <location>
        <begin position="368"/>
        <end position="394"/>
    </location>
</feature>
<feature type="region of interest" description="Disordered" evidence="3">
    <location>
        <begin position="1"/>
        <end position="60"/>
    </location>
</feature>
<evidence type="ECO:0000313" key="5">
    <source>
        <dbReference type="EMBL" id="KAF9522962.1"/>
    </source>
</evidence>
<feature type="transmembrane region" description="Helical" evidence="4">
    <location>
        <begin position="276"/>
        <end position="296"/>
    </location>
</feature>
<dbReference type="SUPFAM" id="SSF103473">
    <property type="entry name" value="MFS general substrate transporter"/>
    <property type="match status" value="1"/>
</dbReference>
<dbReference type="Gene3D" id="1.20.1250.20">
    <property type="entry name" value="MFS general substrate transporter like domains"/>
    <property type="match status" value="2"/>
</dbReference>
<feature type="compositionally biased region" description="Polar residues" evidence="3">
    <location>
        <begin position="14"/>
        <end position="23"/>
    </location>
</feature>
<dbReference type="InterPro" id="IPR036259">
    <property type="entry name" value="MFS_trans_sf"/>
</dbReference>
<evidence type="ECO:0000256" key="3">
    <source>
        <dbReference type="SAM" id="MobiDB-lite"/>
    </source>
</evidence>
<dbReference type="AlphaFoldDB" id="A0A9P6JJ67"/>
<feature type="transmembrane region" description="Helical" evidence="4">
    <location>
        <begin position="69"/>
        <end position="92"/>
    </location>
</feature>
<proteinExistence type="inferred from homology"/>
<keyword evidence="6" id="KW-1185">Reference proteome</keyword>
<organism evidence="5 6">
    <name type="scientific">Crepidotus variabilis</name>
    <dbReference type="NCBI Taxonomy" id="179855"/>
    <lineage>
        <taxon>Eukaryota</taxon>
        <taxon>Fungi</taxon>
        <taxon>Dikarya</taxon>
        <taxon>Basidiomycota</taxon>
        <taxon>Agaricomycotina</taxon>
        <taxon>Agaricomycetes</taxon>
        <taxon>Agaricomycetidae</taxon>
        <taxon>Agaricales</taxon>
        <taxon>Agaricineae</taxon>
        <taxon>Crepidotaceae</taxon>
        <taxon>Crepidotus</taxon>
    </lineage>
</organism>
<feature type="transmembrane region" description="Helical" evidence="4">
    <location>
        <begin position="112"/>
        <end position="134"/>
    </location>
</feature>
<feature type="compositionally biased region" description="Low complexity" evidence="3">
    <location>
        <begin position="1"/>
        <end position="13"/>
    </location>
</feature>
<dbReference type="Pfam" id="PF07690">
    <property type="entry name" value="MFS_1"/>
    <property type="match status" value="1"/>
</dbReference>
<feature type="transmembrane region" description="Helical" evidence="4">
    <location>
        <begin position="165"/>
        <end position="188"/>
    </location>
</feature>
<protein>
    <submittedName>
        <fullName evidence="5">MFS general substrate transporter</fullName>
    </submittedName>
</protein>
<feature type="transmembrane region" description="Helical" evidence="4">
    <location>
        <begin position="340"/>
        <end position="362"/>
    </location>
</feature>
<feature type="transmembrane region" description="Helical" evidence="4">
    <location>
        <begin position="432"/>
        <end position="457"/>
    </location>
</feature>
<sequence>MAATALTTLASTTQPIVPTSRSSTSDEKLSVDKVDQASKEEKSVSHHGVPELIHGGPEEEETTYPDGGFWAWSTVVGAFLLQFTCFSYVNTFGVYHQYYVQNYLTNYTPSDIGWIGGIQVFFNFAIGALTGRLFDKGYFRYLTLGAIFCHAFGVFMLSLTHPNAYYQVFLTHGLFVGLAGGLSFVPSISITGSHFHKRRALAVGIVCSGGSIGGFAHPLLLNKLFSTSIGFHNGVRISAGMNTFLLIIAFFLMRTRPLHKSVGPELSIWRYFKEPAYLSFLIGGFFVYLGIFLPLFDVQLFAVTHGMDKTFAFYTTSILNASFAFGMVAPGLFRLIPIFGVLNLTTFFTLSSGVLIYAMAAVNSKGALIIFMILFGSLAGASLTTTPTMLAFLAKDPREIGSRLGVFYAIGGSIGLFSSPVSGALLTSDYHWVRPCIFDGTMVFVGGLFFGIARTLYAREHKSQRV</sequence>